<dbReference type="AlphaFoldDB" id="D7CPV0"/>
<dbReference type="EMBL" id="CP002048">
    <property type="protein sequence ID" value="ADI02728.1"/>
    <property type="molecule type" value="Genomic_DNA"/>
</dbReference>
<evidence type="ECO:0008006" key="3">
    <source>
        <dbReference type="Google" id="ProtNLM"/>
    </source>
</evidence>
<reference evidence="1 2" key="2">
    <citation type="journal article" date="2010" name="Stand. Genomic Sci.">
        <title>Complete genome sequence of Syntrophothermus lipocalidus type strain (TGB-C1).</title>
        <authorList>
            <person name="Djao O.D."/>
            <person name="Zhang X."/>
            <person name="Lucas S."/>
            <person name="Lapidus A."/>
            <person name="Del Rio T.G."/>
            <person name="Nolan M."/>
            <person name="Tice H."/>
            <person name="Cheng J.F."/>
            <person name="Han C."/>
            <person name="Tapia R."/>
            <person name="Goodwin L."/>
            <person name="Pitluck S."/>
            <person name="Liolios K."/>
            <person name="Ivanova N."/>
            <person name="Mavromatis K."/>
            <person name="Mikhailova N."/>
            <person name="Ovchinnikova G."/>
            <person name="Pati A."/>
            <person name="Brambilla E."/>
            <person name="Chen A."/>
            <person name="Palaniappan K."/>
            <person name="Land M."/>
            <person name="Hauser L."/>
            <person name="Chang Y.J."/>
            <person name="Jeffries C.D."/>
            <person name="Rohde M."/>
            <person name="Sikorski J."/>
            <person name="Spring S."/>
            <person name="Goker M."/>
            <person name="Detter J.C."/>
            <person name="Woyke T."/>
            <person name="Bristow J."/>
            <person name="Eisen J.A."/>
            <person name="Markowitz V."/>
            <person name="Hugenholtz P."/>
            <person name="Kyrpides N.C."/>
            <person name="Klenk H.P."/>
        </authorList>
    </citation>
    <scope>NUCLEOTIDE SEQUENCE [LARGE SCALE GENOMIC DNA]</scope>
    <source>
        <strain evidence="2">DSM 12680 / TGB-C1</strain>
    </source>
</reference>
<accession>D7CPV0</accession>
<evidence type="ECO:0000313" key="2">
    <source>
        <dbReference type="Proteomes" id="UP000000378"/>
    </source>
</evidence>
<evidence type="ECO:0000313" key="1">
    <source>
        <dbReference type="EMBL" id="ADI02728.1"/>
    </source>
</evidence>
<keyword evidence="2" id="KW-1185">Reference proteome</keyword>
<dbReference type="HOGENOM" id="CLU_1495485_0_0_9"/>
<sequence length="180" mass="19916">MANENRAVVIYDGKFLVIRPSVFISDHLCPSVAIFGAGDEMKKEELIKALSFLSDILSQMTDEEFRALVQGKLRWVLEEKEKPKEKAEKPAAAEGKPGFADIEAFLATVRDEAEARAFLAAHPSTKTNANLLALGRALKAPVKSRQRKDELIQAIVRHTVGRRLQSEAISRVTAHEGHNS</sequence>
<dbReference type="KEGG" id="slp:Slip_1977"/>
<name>D7CPV0_SYNLT</name>
<organism evidence="1 2">
    <name type="scientific">Syntrophothermus lipocalidus (strain DSM 12680 / TGB-C1)</name>
    <dbReference type="NCBI Taxonomy" id="643648"/>
    <lineage>
        <taxon>Bacteria</taxon>
        <taxon>Bacillati</taxon>
        <taxon>Bacillota</taxon>
        <taxon>Clostridia</taxon>
        <taxon>Eubacteriales</taxon>
        <taxon>Syntrophomonadaceae</taxon>
        <taxon>Syntrophothermus</taxon>
    </lineage>
</organism>
<dbReference type="STRING" id="643648.Slip_1977"/>
<proteinExistence type="predicted"/>
<protein>
    <recommendedName>
        <fullName evidence="3">Rho termination factor N-terminal domain-containing protein</fullName>
    </recommendedName>
</protein>
<reference evidence="2" key="1">
    <citation type="journal article" date="2010" name="Stand. Genomic Sci.">
        <title>Complete genome sequence of Syntrophothermus lipocalidus type strain (TGB-C1T).</title>
        <authorList>
            <consortium name="US DOE Joint Genome Institute (JGI-PGF)"/>
            <person name="Djao O."/>
            <person name="Zhang X."/>
            <person name="Lucas S."/>
            <person name="Lapidus A."/>
            <person name="Glavina Del Rio T."/>
            <person name="Nolan M."/>
            <person name="Tice H."/>
            <person name="Cheng J."/>
            <person name="Han C."/>
            <person name="Tapia R."/>
            <person name="Goodwin L."/>
            <person name="Pitluck S."/>
            <person name="Liolios K."/>
            <person name="Ivanova N."/>
            <person name="Mavromatis K."/>
            <person name="Mikhailova N."/>
            <person name="Ovchinnikova G."/>
            <person name="Pati A."/>
            <person name="Brambilla E."/>
            <person name="Chen A."/>
            <person name="Palaniappan K."/>
            <person name="Land M."/>
            <person name="Hauser L."/>
            <person name="Chang Y."/>
            <person name="Jeffries C."/>
            <person name="Rohde M."/>
            <person name="Sikorski J."/>
            <person name="Spring S."/>
            <person name="Goker M."/>
            <person name="Detter J."/>
            <person name="Woyke T."/>
            <person name="Bristow J."/>
            <person name="Eisen J."/>
            <person name="Markowitz V."/>
            <person name="Hugenholtz P."/>
            <person name="Kyrpides N."/>
            <person name="Klenk H."/>
        </authorList>
    </citation>
    <scope>NUCLEOTIDE SEQUENCE [LARGE SCALE GENOMIC DNA]</scope>
    <source>
        <strain evidence="2">DSM 12680 / TGB-C1</strain>
    </source>
</reference>
<gene>
    <name evidence="1" type="ordered locus">Slip_1977</name>
</gene>
<dbReference type="Proteomes" id="UP000000378">
    <property type="component" value="Chromosome"/>
</dbReference>